<comment type="caution">
    <text evidence="1">The sequence shown here is derived from an EMBL/GenBank/DDBJ whole genome shotgun (WGS) entry which is preliminary data.</text>
</comment>
<name>A0A2S7UWZ8_9GAMM</name>
<accession>A0A2S7UWZ8</accession>
<reference evidence="1 2" key="1">
    <citation type="submission" date="2016-12" db="EMBL/GenBank/DDBJ databases">
        <title>Diversity of luminous bacteria.</title>
        <authorList>
            <person name="Yoshizawa S."/>
            <person name="Kogure K."/>
        </authorList>
    </citation>
    <scope>NUCLEOTIDE SEQUENCE [LARGE SCALE GENOMIC DNA]</scope>
    <source>
        <strain evidence="1 2">SA4-48</strain>
    </source>
</reference>
<evidence type="ECO:0000313" key="1">
    <source>
        <dbReference type="EMBL" id="PQJ54225.1"/>
    </source>
</evidence>
<dbReference type="OrthoDB" id="9958341at2"/>
<dbReference type="RefSeq" id="WP_105052738.1">
    <property type="nucleotide sequence ID" value="NZ_BMYG01000006.1"/>
</dbReference>
<gene>
    <name evidence="1" type="ORF">BTO11_11555</name>
</gene>
<dbReference type="Proteomes" id="UP000239007">
    <property type="component" value="Unassembled WGS sequence"/>
</dbReference>
<protein>
    <submittedName>
        <fullName evidence="1">Uncharacterized protein</fullName>
    </submittedName>
</protein>
<dbReference type="EMBL" id="MSCH01000003">
    <property type="protein sequence ID" value="PQJ54225.1"/>
    <property type="molecule type" value="Genomic_DNA"/>
</dbReference>
<sequence>MQTERLAPYNQLCLLASDCHKIFVSRAESDLETSIDLLLNQIDTLLDVSPNLAGVILNTTNKSMHFVASFILKQACFSRSLCIKSKLDPEQIHSLIKASLLLLYLVLPELIAAKKDHKQLPYLKRALNSCLTSSFQLAKKLKLTDNITLKLLSQIAGANTYSNANIYMQSLVVVSLNCTLSAFAGFNDKLTFGTALNRLLAAQSPLQIKQKQLTPYKVELSKLCNSLSDFNGVLVRLRSKNLALLVEQNPSTLQLGIFEFSQTSIDDATEYEEVDAEQVRIILPQQIIDQAVLIGLLASHKLDADIDAQNEYTKLTSINGVNRYRADNDWRNISRSFLSNNNKTLCKVLADYPEQSQLLLDYATNKNRQQQTVTDISHAIAMLGKEQLFPTLCNDNIKVKQYQVRKMGADVVNYKIDLFSHIASELHRHTNIGLPKYHELIGRILMIALMTIPKVSYAASSPARLAAPNADKTVCLSELFGLAALDNWKKISLLLSKSWLLPKVYTDIIEQYFYFLERGKRVEQDDKPINDNILLIIVATYFFQHLINGKAQITEHQVIDTMLKNSKRVRTTLDFLYKAIRQSVTINTPLS</sequence>
<dbReference type="AlphaFoldDB" id="A0A2S7UWZ8"/>
<evidence type="ECO:0000313" key="2">
    <source>
        <dbReference type="Proteomes" id="UP000239007"/>
    </source>
</evidence>
<proteinExistence type="predicted"/>
<keyword evidence="2" id="KW-1185">Reference proteome</keyword>
<organism evidence="1 2">
    <name type="scientific">Psychrosphaera saromensis</name>
    <dbReference type="NCBI Taxonomy" id="716813"/>
    <lineage>
        <taxon>Bacteria</taxon>
        <taxon>Pseudomonadati</taxon>
        <taxon>Pseudomonadota</taxon>
        <taxon>Gammaproteobacteria</taxon>
        <taxon>Alteromonadales</taxon>
        <taxon>Pseudoalteromonadaceae</taxon>
        <taxon>Psychrosphaera</taxon>
    </lineage>
</organism>